<feature type="compositionally biased region" description="Polar residues" evidence="6">
    <location>
        <begin position="901"/>
        <end position="913"/>
    </location>
</feature>
<dbReference type="PANTHER" id="PTHR15502:SF7">
    <property type="entry name" value="CALCINEURIN-BINDING PROTEIN CABIN-1"/>
    <property type="match status" value="1"/>
</dbReference>
<keyword evidence="8" id="KW-1185">Reference proteome</keyword>
<comment type="similarity">
    <text evidence="3">Belongs to the HIR3 family.</text>
</comment>
<evidence type="ECO:0000256" key="6">
    <source>
        <dbReference type="SAM" id="MobiDB-lite"/>
    </source>
</evidence>
<dbReference type="GO" id="GO:0006325">
    <property type="term" value="P:chromatin organization"/>
    <property type="evidence" value="ECO:0007669"/>
    <property type="project" value="InterPro"/>
</dbReference>
<feature type="compositionally biased region" description="Acidic residues" evidence="6">
    <location>
        <begin position="1921"/>
        <end position="1944"/>
    </location>
</feature>
<evidence type="ECO:0000256" key="1">
    <source>
        <dbReference type="ARBA" id="ARBA00002687"/>
    </source>
</evidence>
<evidence type="ECO:0000256" key="2">
    <source>
        <dbReference type="ARBA" id="ARBA00004123"/>
    </source>
</evidence>
<proteinExistence type="inferred from homology"/>
<feature type="compositionally biased region" description="Acidic residues" evidence="6">
    <location>
        <begin position="1953"/>
        <end position="1990"/>
    </location>
</feature>
<reference evidence="7" key="1">
    <citation type="submission" date="2021-03" db="EMBL/GenBank/DDBJ databases">
        <authorList>
            <person name="Tagirdzhanova G."/>
        </authorList>
    </citation>
    <scope>NUCLEOTIDE SEQUENCE</scope>
</reference>
<comment type="subcellular location">
    <subcellularLocation>
        <location evidence="2">Nucleus</location>
    </subcellularLocation>
</comment>
<gene>
    <name evidence="7" type="primary">HIR3</name>
    <name evidence="7" type="ORF">HETSPECPRED_009475</name>
</gene>
<evidence type="ECO:0000256" key="4">
    <source>
        <dbReference type="ARBA" id="ARBA00014848"/>
    </source>
</evidence>
<dbReference type="GO" id="GO:0000417">
    <property type="term" value="C:HIR complex"/>
    <property type="evidence" value="ECO:0007669"/>
    <property type="project" value="TreeGrafter"/>
</dbReference>
<keyword evidence="5" id="KW-0539">Nucleus</keyword>
<dbReference type="EMBL" id="CAJPDS010000008">
    <property type="protein sequence ID" value="CAF9909609.1"/>
    <property type="molecule type" value="Genomic_DNA"/>
</dbReference>
<feature type="region of interest" description="Disordered" evidence="6">
    <location>
        <begin position="1807"/>
        <end position="1843"/>
    </location>
</feature>
<comment type="function">
    <text evidence="1">Has a role in a nucleosome assembly pathway that is required for the integrity of heterochromatin and proper chromosome segregation.</text>
</comment>
<feature type="region of interest" description="Disordered" evidence="6">
    <location>
        <begin position="897"/>
        <end position="921"/>
    </location>
</feature>
<organism evidence="7 8">
    <name type="scientific">Heterodermia speciosa</name>
    <dbReference type="NCBI Taxonomy" id="116794"/>
    <lineage>
        <taxon>Eukaryota</taxon>
        <taxon>Fungi</taxon>
        <taxon>Dikarya</taxon>
        <taxon>Ascomycota</taxon>
        <taxon>Pezizomycotina</taxon>
        <taxon>Lecanoromycetes</taxon>
        <taxon>OSLEUM clade</taxon>
        <taxon>Lecanoromycetidae</taxon>
        <taxon>Caliciales</taxon>
        <taxon>Physciaceae</taxon>
        <taxon>Heterodermia</taxon>
    </lineage>
</organism>
<feature type="compositionally biased region" description="Polar residues" evidence="6">
    <location>
        <begin position="433"/>
        <end position="442"/>
    </location>
</feature>
<dbReference type="OrthoDB" id="77564at2759"/>
<dbReference type="Proteomes" id="UP000664521">
    <property type="component" value="Unassembled WGS sequence"/>
</dbReference>
<protein>
    <recommendedName>
        <fullName evidence="4">Histone transcription regulator 3 homolog</fullName>
    </recommendedName>
</protein>
<accession>A0A8H3IDH0</accession>
<dbReference type="GO" id="GO:0031491">
    <property type="term" value="F:nucleosome binding"/>
    <property type="evidence" value="ECO:0007669"/>
    <property type="project" value="TreeGrafter"/>
</dbReference>
<comment type="caution">
    <text evidence="7">The sequence shown here is derived from an EMBL/GenBank/DDBJ whole genome shotgun (WGS) entry which is preliminary data.</text>
</comment>
<dbReference type="InterPro" id="IPR033053">
    <property type="entry name" value="Hir3/CABIN1"/>
</dbReference>
<evidence type="ECO:0000256" key="3">
    <source>
        <dbReference type="ARBA" id="ARBA00007335"/>
    </source>
</evidence>
<evidence type="ECO:0000313" key="8">
    <source>
        <dbReference type="Proteomes" id="UP000664521"/>
    </source>
</evidence>
<feature type="region of interest" description="Disordered" evidence="6">
    <location>
        <begin position="423"/>
        <end position="493"/>
    </location>
</feature>
<name>A0A8H3IDH0_9LECA</name>
<evidence type="ECO:0000256" key="5">
    <source>
        <dbReference type="ARBA" id="ARBA00023242"/>
    </source>
</evidence>
<sequence>MSAFVCLNIEPEEGSDDEVDDSKEIQIEEALRHYQNALKLHSQGPDFYEGAAAAYKTLFKSEIFSYPESISSFQHNEDYGDFEDEDDFLEGTDQINDTLPATNTNETPSSLPQILYLAYKNHGQFLLDQLKSKINHSRSVSSNGSITCSLDPVEVRTTVMSSLRLLIEATDRDDTDLQLWRLISRLCDFLGSKRLARYCLEAAIETDDGNYDLWPEPQGLDESLATEQLQLLLAALDDEVAESEISALPGRKTGLIRSLKKFVDPCPYLPTPPESPDKVSLAALLEVSAEQQDIPVPMRTWESVGKSILLQISKVSQGLGRSQFGVAYRIVLPSSLDPCPRSATSLRGGGSVASLVGVPSTEDSLIATPHSKELLVDLGEASPKTHPVREFPPAAEQEQNAHVSTGSRADYDEYGLERIGNSIASPAEHRPSEQQTDLASTKHTIEQPRVPESPKTMWLPTRKRSSEAAGLPELNDTGRSKSKRIKARVSTTDGVPEDIASQYEQQLQEFVMADSSLFESAGVPLSRLGVNRLGTLDTLRMSIAHVDQSPVDPTDVAAQDLRSLLTSWNPEKSNIFLRKSKGGDEFGGVNGARNFTAFLENSKHGSQKPANVTITSGDDGLSDFAESINQDWLSLDQLALAWIEKLLSPDFQVTDTHAVPLSMYEAERWPESLKQIVVQILVQRDEHIYTTLRDRLDALEVRILTSTPEQALLKFDNRDVALVTQLQHIFEIHLDIYDRITNPSSEVDQQTRTVQLDRLGRWSSLATSAMCKRPSLRANDELDNLSIRFIWASVLYINLTDPSARDHVVLCFKDLKRSLHNAGSPTVKLQNNAAMPEVSAEAAEREISSLTTMDFFLSIFISDNSDPLAIIESLEPMLEALVNDPESQVEGDQLAKMAKNDNGSGSELPSSLDSVPAEMQHQEDPRIDSMVQYLRKASLPLRLYLWQKLSGAYEAIQYPPRVLSCNFRRIELIVDYLQSQDHLATARETRYLDLLGWLRDLDTLVTSTLSCAMSEPNAFEFTDSVQLRSSMAATSALQRILHVHVLWKDSVRVGQTPVSQPPRGSALNSHVASMTKLDNLQFKTWMLQYMLVKEALQQEPNFFEFPSQYLLEHLNLLHHSLGLRDLCGLQGKRFLKLIKSEMLSHKTRSGLYTAILKDGTSNWDRDFAQIIFDLHGIKVLPSWWGLRYHGCTPDILDRDAAMELLDFVIVHANRMNIKDLAKNELKVALDKIQAAIKLPSATTDTTFNKRSIISFLKTAINPLDMYRSFRGLVDLPSIQINNESAAIAAKGWYYLIGHLSLAKFRAQNRTIPGPLDDLDNATIYFRQDLELGIQKWETWYRLAQVYDVKIEEYTKWNANKLNTAMEELKALQRNAIHCYTMAVATASSADASLEDVGKMPELYYDFAMRVYASSREPYSMKAFGTEDFERHFNNAQTGMYKGQPFRGLQLYAAWNFSKVLLERAVARKPQAWASWYLLGKCLWKMHDCADQVRGNGKPIGHNEVLNAFKRAVETAPERREKEPILEPHYKLLSILHKLVHRNRLEASVAFEHLRVTPYARKVSFGNESGTWFQCVKEVLKALRSADKQNWHHRMAARAAHIAYDHSPDNVESAKAAKEELTQQIFTKTMNIQVWRPEHERAGRHFVYTTRYVNFFVQLLIQIGDTASLESLAKKIRKKAGDFIGHAELWDKICGKYMNLLRFKGDIPKGNFDHMFKAVPLEVFMLNADRLDAWAHQPTFDSPLIELIREAMELRKLNSNLMKATGIDELVGDAYACIYEKALPEIIARSNDEENRVRMRVDQLLTGPDSAFATNNNTPPPDQAGRAGDVPAATKSRAKGVTRREVQKRAEALVARSPAAILAASNAAKMVEPELAPEPEAEAEAGAEAEAVAGVGLSPQLTAVVLEKEVSSSVPGSVHDSADDESELTEVEEFVDAPEEAEGMDPELKASGDGDGEVEQGFDESMEEPNEEDGGDDDDDDNEEDVEEEEGERTGDGEL</sequence>
<evidence type="ECO:0000313" key="7">
    <source>
        <dbReference type="EMBL" id="CAF9909609.1"/>
    </source>
</evidence>
<dbReference type="PANTHER" id="PTHR15502">
    <property type="entry name" value="CALCINEURIN-BINDING PROTEIN CABIN 1-RELATED"/>
    <property type="match status" value="1"/>
</dbReference>
<dbReference type="GO" id="GO:0005634">
    <property type="term" value="C:nucleus"/>
    <property type="evidence" value="ECO:0007669"/>
    <property type="project" value="UniProtKB-SubCell"/>
</dbReference>
<feature type="region of interest" description="Disordered" evidence="6">
    <location>
        <begin position="1907"/>
        <end position="1998"/>
    </location>
</feature>